<protein>
    <submittedName>
        <fullName evidence="2">Uncharacterized protein</fullName>
    </submittedName>
</protein>
<name>A0ABR1UEZ0_9PEZI</name>
<dbReference type="Proteomes" id="UP001446871">
    <property type="component" value="Unassembled WGS sequence"/>
</dbReference>
<feature type="region of interest" description="Disordered" evidence="1">
    <location>
        <begin position="14"/>
        <end position="56"/>
    </location>
</feature>
<dbReference type="EMBL" id="JAQQWM010000007">
    <property type="protein sequence ID" value="KAK8057475.1"/>
    <property type="molecule type" value="Genomic_DNA"/>
</dbReference>
<comment type="caution">
    <text evidence="2">The sequence shown here is derived from an EMBL/GenBank/DDBJ whole genome shotgun (WGS) entry which is preliminary data.</text>
</comment>
<keyword evidence="3" id="KW-1185">Reference proteome</keyword>
<organism evidence="2 3">
    <name type="scientific">Apiospora saccharicola</name>
    <dbReference type="NCBI Taxonomy" id="335842"/>
    <lineage>
        <taxon>Eukaryota</taxon>
        <taxon>Fungi</taxon>
        <taxon>Dikarya</taxon>
        <taxon>Ascomycota</taxon>
        <taxon>Pezizomycotina</taxon>
        <taxon>Sordariomycetes</taxon>
        <taxon>Xylariomycetidae</taxon>
        <taxon>Amphisphaeriales</taxon>
        <taxon>Apiosporaceae</taxon>
        <taxon>Apiospora</taxon>
    </lineage>
</organism>
<gene>
    <name evidence="2" type="ORF">PG996_011412</name>
</gene>
<feature type="compositionally biased region" description="Acidic residues" evidence="1">
    <location>
        <begin position="36"/>
        <end position="49"/>
    </location>
</feature>
<evidence type="ECO:0000256" key="1">
    <source>
        <dbReference type="SAM" id="MobiDB-lite"/>
    </source>
</evidence>
<evidence type="ECO:0000313" key="3">
    <source>
        <dbReference type="Proteomes" id="UP001446871"/>
    </source>
</evidence>
<accession>A0ABR1UEZ0</accession>
<evidence type="ECO:0000313" key="2">
    <source>
        <dbReference type="EMBL" id="KAK8057475.1"/>
    </source>
</evidence>
<reference evidence="2 3" key="1">
    <citation type="submission" date="2023-01" db="EMBL/GenBank/DDBJ databases">
        <title>Analysis of 21 Apiospora genomes using comparative genomics revels a genus with tremendous synthesis potential of carbohydrate active enzymes and secondary metabolites.</title>
        <authorList>
            <person name="Sorensen T."/>
        </authorList>
    </citation>
    <scope>NUCLEOTIDE SEQUENCE [LARGE SCALE GENOMIC DNA]</scope>
    <source>
        <strain evidence="2 3">CBS 83171</strain>
    </source>
</reference>
<sequence length="154" mass="16949">MCVLRSITKVQGGAREEGIEWQTHGEAPGGHSLDLETTDGGETREEESEGSERETTSLKVMEAWYASTVDARCRSLTNLAGFIPFNCWVRKVMCWHPGRHLSGRLVEIKPSLRPPLKSGRSTVGHFGIYPGLESPAPGPLHRAIMELGLTRTPL</sequence>
<proteinExistence type="predicted"/>